<dbReference type="AlphaFoldDB" id="A0AAI9N2N8"/>
<accession>A0AAI9N2N8</accession>
<evidence type="ECO:0000313" key="2">
    <source>
        <dbReference type="EMBL" id="EOA03578.1"/>
    </source>
</evidence>
<protein>
    <recommendedName>
        <fullName evidence="4">Molybdopterin-dependent oxidoreductase</fullName>
    </recommendedName>
</protein>
<sequence length="196" mass="21011">MQKRQFMRLGATLLAAPAALPALAADKKAGGSGPVLLTVTGDIGNSNRGALDPALDQMMAKQKLSFDKAYTFDFAALSALPSVEIHPTLEYDRRRHSLRGPLLSEVLRVCGAPAALQNCALRAVDGYAVLVSAADIAKYRFIVATHLDGKPIPLGGLGPLWAVYDADSFPEMTARPLPERFGQCPWGLYHIAVRKA</sequence>
<keyword evidence="1" id="KW-0732">Signal</keyword>
<reference evidence="2 3" key="1">
    <citation type="journal article" date="2013" name="Front. Microbiol.">
        <title>The genome of the endophytic bacterium H. frisingense GSF30(T) identifies diverse strategies in the Herbaspirillum genus to interact with plants.</title>
        <authorList>
            <person name="Straub D."/>
            <person name="Rothballer M."/>
            <person name="Hartmann A."/>
            <person name="Ludewig U."/>
        </authorList>
    </citation>
    <scope>NUCLEOTIDE SEQUENCE [LARGE SCALE GENOMIC DNA]</scope>
    <source>
        <strain evidence="2 3">GSF30</strain>
    </source>
</reference>
<evidence type="ECO:0000313" key="3">
    <source>
        <dbReference type="Proteomes" id="UP000006772"/>
    </source>
</evidence>
<organism evidence="2 3">
    <name type="scientific">Herbaspirillum frisingense GSF30</name>
    <dbReference type="NCBI Taxonomy" id="864073"/>
    <lineage>
        <taxon>Bacteria</taxon>
        <taxon>Pseudomonadati</taxon>
        <taxon>Pseudomonadota</taxon>
        <taxon>Betaproteobacteria</taxon>
        <taxon>Burkholderiales</taxon>
        <taxon>Oxalobacteraceae</taxon>
        <taxon>Herbaspirillum</taxon>
    </lineage>
</organism>
<dbReference type="SUPFAM" id="SSF56524">
    <property type="entry name" value="Oxidoreductase molybdopterin-binding domain"/>
    <property type="match status" value="1"/>
</dbReference>
<gene>
    <name evidence="2" type="ORF">HFRIS_016802</name>
</gene>
<evidence type="ECO:0000256" key="1">
    <source>
        <dbReference type="SAM" id="SignalP"/>
    </source>
</evidence>
<feature type="signal peptide" evidence="1">
    <location>
        <begin position="1"/>
        <end position="24"/>
    </location>
</feature>
<dbReference type="Proteomes" id="UP000006772">
    <property type="component" value="Unassembled WGS sequence"/>
</dbReference>
<dbReference type="RefSeq" id="WP_006464608.1">
    <property type="nucleotide sequence ID" value="NZ_AEEC02000025.1"/>
</dbReference>
<feature type="chain" id="PRO_5042618942" description="Molybdopterin-dependent oxidoreductase" evidence="1">
    <location>
        <begin position="25"/>
        <end position="196"/>
    </location>
</feature>
<proteinExistence type="predicted"/>
<evidence type="ECO:0008006" key="4">
    <source>
        <dbReference type="Google" id="ProtNLM"/>
    </source>
</evidence>
<name>A0AAI9N2N8_9BURK</name>
<comment type="caution">
    <text evidence="2">The sequence shown here is derived from an EMBL/GenBank/DDBJ whole genome shotgun (WGS) entry which is preliminary data.</text>
</comment>
<dbReference type="EMBL" id="AEEC02000025">
    <property type="protein sequence ID" value="EOA03578.1"/>
    <property type="molecule type" value="Genomic_DNA"/>
</dbReference>
<dbReference type="InterPro" id="IPR036374">
    <property type="entry name" value="OxRdtase_Mopterin-bd_sf"/>
</dbReference>